<protein>
    <recommendedName>
        <fullName evidence="1">tRNA(Ile)-lysidine synthetase</fullName>
        <ecNumber evidence="1">6.3.4.19</ecNumber>
    </recommendedName>
</protein>
<accession>A0A348FWW9</accession>
<evidence type="ECO:0000256" key="6">
    <source>
        <dbReference type="ARBA" id="ARBA00048539"/>
    </source>
</evidence>
<dbReference type="EMBL" id="AP018907">
    <property type="protein sequence ID" value="BBF91802.1"/>
    <property type="molecule type" value="Genomic_DNA"/>
</dbReference>
<evidence type="ECO:0000256" key="3">
    <source>
        <dbReference type="ARBA" id="ARBA00022694"/>
    </source>
</evidence>
<sequence>MLAAEQRRTAPRFPDLLAVTVDHRLRPEAEAEAEAVAGLAAGLGVPHRTLAWLGDKPMSGVMAAARTARYGLIAEAAAAFGACDVATAHTLDDQAETVLLRLAAGSGPAGLAAMRAVEPRGLIRLHRPFLAVAKARLIATLAARGIIWSGDPSNADPRFARPRLRAAWEALAREGLTAGRLARLAARQARAEAALEAATDAAEAALAGAGAGGAVRLPVAEFVALPAEISLRLLGRAIGRVGTEGPVELAKLERLHDALHEYVQTSRQHAPAGGETYRRTLAGAVISVTQGAVSIGPAPPRRARKAGVKEGAPESG</sequence>
<keyword evidence="10" id="KW-1185">Reference proteome</keyword>
<evidence type="ECO:0000256" key="1">
    <source>
        <dbReference type="ARBA" id="ARBA00013267"/>
    </source>
</evidence>
<evidence type="ECO:0000259" key="8">
    <source>
        <dbReference type="Pfam" id="PF01171"/>
    </source>
</evidence>
<keyword evidence="2" id="KW-0436">Ligase</keyword>
<dbReference type="InterPro" id="IPR012795">
    <property type="entry name" value="tRNA_Ile_lys_synt_N"/>
</dbReference>
<dbReference type="GO" id="GO:0008033">
    <property type="term" value="P:tRNA processing"/>
    <property type="evidence" value="ECO:0007669"/>
    <property type="project" value="UniProtKB-KW"/>
</dbReference>
<dbReference type="KEGG" id="blag:BLTE_04870"/>
<dbReference type="Gene3D" id="3.40.50.620">
    <property type="entry name" value="HUPs"/>
    <property type="match status" value="1"/>
</dbReference>
<dbReference type="GO" id="GO:0032267">
    <property type="term" value="F:tRNA(Ile)-lysidine synthase activity"/>
    <property type="evidence" value="ECO:0007669"/>
    <property type="project" value="UniProtKB-EC"/>
</dbReference>
<dbReference type="Proteomes" id="UP000266934">
    <property type="component" value="Chromosome"/>
</dbReference>
<dbReference type="InterPro" id="IPR011063">
    <property type="entry name" value="TilS/TtcA_N"/>
</dbReference>
<dbReference type="EC" id="6.3.4.19" evidence="1"/>
<dbReference type="AlphaFoldDB" id="A0A348FWW9"/>
<comment type="catalytic activity">
    <reaction evidence="6">
        <text>cytidine(34) in tRNA(Ile2) + L-lysine + ATP = lysidine(34) in tRNA(Ile2) + AMP + diphosphate + H(+)</text>
        <dbReference type="Rhea" id="RHEA:43744"/>
        <dbReference type="Rhea" id="RHEA-COMP:10625"/>
        <dbReference type="Rhea" id="RHEA-COMP:10670"/>
        <dbReference type="ChEBI" id="CHEBI:15378"/>
        <dbReference type="ChEBI" id="CHEBI:30616"/>
        <dbReference type="ChEBI" id="CHEBI:32551"/>
        <dbReference type="ChEBI" id="CHEBI:33019"/>
        <dbReference type="ChEBI" id="CHEBI:82748"/>
        <dbReference type="ChEBI" id="CHEBI:83665"/>
        <dbReference type="ChEBI" id="CHEBI:456215"/>
        <dbReference type="EC" id="6.3.4.19"/>
    </reaction>
</comment>
<organism evidence="9 10">
    <name type="scientific">Blastochloris tepida</name>
    <dbReference type="NCBI Taxonomy" id="2233851"/>
    <lineage>
        <taxon>Bacteria</taxon>
        <taxon>Pseudomonadati</taxon>
        <taxon>Pseudomonadota</taxon>
        <taxon>Alphaproteobacteria</taxon>
        <taxon>Hyphomicrobiales</taxon>
        <taxon>Blastochloridaceae</taxon>
        <taxon>Blastochloris</taxon>
    </lineage>
</organism>
<evidence type="ECO:0000256" key="4">
    <source>
        <dbReference type="ARBA" id="ARBA00022741"/>
    </source>
</evidence>
<feature type="region of interest" description="Disordered" evidence="7">
    <location>
        <begin position="296"/>
        <end position="316"/>
    </location>
</feature>
<dbReference type="NCBIfam" id="TIGR02432">
    <property type="entry name" value="lysidine_TilS_N"/>
    <property type="match status" value="1"/>
</dbReference>
<dbReference type="PANTHER" id="PTHR43033:SF1">
    <property type="entry name" value="TRNA(ILE)-LYSIDINE SYNTHASE-RELATED"/>
    <property type="match status" value="1"/>
</dbReference>
<dbReference type="CDD" id="cd01992">
    <property type="entry name" value="TilS_N"/>
    <property type="match status" value="1"/>
</dbReference>
<evidence type="ECO:0000313" key="10">
    <source>
        <dbReference type="Proteomes" id="UP000266934"/>
    </source>
</evidence>
<name>A0A348FWW9_9HYPH</name>
<dbReference type="InterPro" id="IPR014729">
    <property type="entry name" value="Rossmann-like_a/b/a_fold"/>
</dbReference>
<proteinExistence type="predicted"/>
<dbReference type="GO" id="GO:0005524">
    <property type="term" value="F:ATP binding"/>
    <property type="evidence" value="ECO:0007669"/>
    <property type="project" value="UniProtKB-KW"/>
</dbReference>
<feature type="domain" description="tRNA(Ile)-lysidine/2-thiocytidine synthase N-terminal" evidence="8">
    <location>
        <begin position="12"/>
        <end position="166"/>
    </location>
</feature>
<dbReference type="PANTHER" id="PTHR43033">
    <property type="entry name" value="TRNA(ILE)-LYSIDINE SYNTHASE-RELATED"/>
    <property type="match status" value="1"/>
</dbReference>
<evidence type="ECO:0000256" key="5">
    <source>
        <dbReference type="ARBA" id="ARBA00022840"/>
    </source>
</evidence>
<dbReference type="SUPFAM" id="SSF52402">
    <property type="entry name" value="Adenine nucleotide alpha hydrolases-like"/>
    <property type="match status" value="1"/>
</dbReference>
<evidence type="ECO:0000256" key="2">
    <source>
        <dbReference type="ARBA" id="ARBA00022598"/>
    </source>
</evidence>
<reference evidence="9 10" key="1">
    <citation type="submission" date="2018-08" db="EMBL/GenBank/DDBJ databases">
        <title>Complete genome sequencing of Blastochloris tepida GI.</title>
        <authorList>
            <person name="Tsukatani Y."/>
            <person name="Mori H."/>
        </authorList>
    </citation>
    <scope>NUCLEOTIDE SEQUENCE [LARGE SCALE GENOMIC DNA]</scope>
    <source>
        <strain evidence="9 10">GI</strain>
    </source>
</reference>
<feature type="compositionally biased region" description="Basic and acidic residues" evidence="7">
    <location>
        <begin position="307"/>
        <end position="316"/>
    </location>
</feature>
<keyword evidence="5" id="KW-0067">ATP-binding</keyword>
<gene>
    <name evidence="9" type="primary">tilS</name>
    <name evidence="9" type="ORF">BLTE_04870</name>
</gene>
<dbReference type="Pfam" id="PF01171">
    <property type="entry name" value="ATP_bind_3"/>
    <property type="match status" value="1"/>
</dbReference>
<keyword evidence="3" id="KW-0819">tRNA processing</keyword>
<keyword evidence="4" id="KW-0547">Nucleotide-binding</keyword>
<evidence type="ECO:0000256" key="7">
    <source>
        <dbReference type="SAM" id="MobiDB-lite"/>
    </source>
</evidence>
<dbReference type="InterPro" id="IPR012094">
    <property type="entry name" value="tRNA_Ile_lys_synt"/>
</dbReference>
<evidence type="ECO:0000313" key="9">
    <source>
        <dbReference type="EMBL" id="BBF91802.1"/>
    </source>
</evidence>